<evidence type="ECO:0000313" key="1">
    <source>
        <dbReference type="EMBL" id="KAK9711212.1"/>
    </source>
</evidence>
<protein>
    <submittedName>
        <fullName evidence="1">Uncharacterized protein</fullName>
    </submittedName>
</protein>
<proteinExistence type="predicted"/>
<gene>
    <name evidence="1" type="ORF">QE152_g25598</name>
</gene>
<accession>A0AAW1K0Q5</accession>
<sequence>MGSLITLNLSKDILRTACNVNAMFFNLGADSPEEVFRVLQLARTWQGVAFLSEFDGRDGEIRQDRKTRSIREYFIARVICRYHQLKFSTVEVHSPILKIEMEK</sequence>
<reference evidence="1 2" key="1">
    <citation type="journal article" date="2024" name="BMC Genomics">
        <title>De novo assembly and annotation of Popillia japonica's genome with initial clues to its potential as an invasive pest.</title>
        <authorList>
            <person name="Cucini C."/>
            <person name="Boschi S."/>
            <person name="Funari R."/>
            <person name="Cardaioli E."/>
            <person name="Iannotti N."/>
            <person name="Marturano G."/>
            <person name="Paoli F."/>
            <person name="Bruttini M."/>
            <person name="Carapelli A."/>
            <person name="Frati F."/>
            <person name="Nardi F."/>
        </authorList>
    </citation>
    <scope>NUCLEOTIDE SEQUENCE [LARGE SCALE GENOMIC DNA]</scope>
    <source>
        <strain evidence="1">DMR45628</strain>
    </source>
</reference>
<dbReference type="AlphaFoldDB" id="A0AAW1K0Q5"/>
<comment type="caution">
    <text evidence="1">The sequence shown here is derived from an EMBL/GenBank/DDBJ whole genome shotgun (WGS) entry which is preliminary data.</text>
</comment>
<organism evidence="1 2">
    <name type="scientific">Popillia japonica</name>
    <name type="common">Japanese beetle</name>
    <dbReference type="NCBI Taxonomy" id="7064"/>
    <lineage>
        <taxon>Eukaryota</taxon>
        <taxon>Metazoa</taxon>
        <taxon>Ecdysozoa</taxon>
        <taxon>Arthropoda</taxon>
        <taxon>Hexapoda</taxon>
        <taxon>Insecta</taxon>
        <taxon>Pterygota</taxon>
        <taxon>Neoptera</taxon>
        <taxon>Endopterygota</taxon>
        <taxon>Coleoptera</taxon>
        <taxon>Polyphaga</taxon>
        <taxon>Scarabaeiformia</taxon>
        <taxon>Scarabaeidae</taxon>
        <taxon>Rutelinae</taxon>
        <taxon>Popillia</taxon>
    </lineage>
</organism>
<evidence type="ECO:0000313" key="2">
    <source>
        <dbReference type="Proteomes" id="UP001458880"/>
    </source>
</evidence>
<dbReference type="EMBL" id="JASPKY010000283">
    <property type="protein sequence ID" value="KAK9711212.1"/>
    <property type="molecule type" value="Genomic_DNA"/>
</dbReference>
<keyword evidence="2" id="KW-1185">Reference proteome</keyword>
<name>A0AAW1K0Q5_POPJA</name>
<dbReference type="Proteomes" id="UP001458880">
    <property type="component" value="Unassembled WGS sequence"/>
</dbReference>